<evidence type="ECO:0000256" key="1">
    <source>
        <dbReference type="ARBA" id="ARBA00003088"/>
    </source>
</evidence>
<dbReference type="NCBIfam" id="TIGR01899">
    <property type="entry name" value="cas_TM1807_csm5"/>
    <property type="match status" value="1"/>
</dbReference>
<evidence type="ECO:0000256" key="4">
    <source>
        <dbReference type="ARBA" id="ARBA00022884"/>
    </source>
</evidence>
<dbReference type="Pfam" id="PF03787">
    <property type="entry name" value="RAMPs"/>
    <property type="match status" value="1"/>
</dbReference>
<name>A0A644W4J4_9ZZZZ</name>
<evidence type="ECO:0000259" key="7">
    <source>
        <dbReference type="Pfam" id="PF03787"/>
    </source>
</evidence>
<dbReference type="InterPro" id="IPR010173">
    <property type="entry name" value="CRISPR-assoc_Csm5"/>
</dbReference>
<dbReference type="AlphaFoldDB" id="A0A644W4J4"/>
<keyword evidence="4" id="KW-0694">RNA-binding</keyword>
<dbReference type="InterPro" id="IPR005537">
    <property type="entry name" value="RAMP_III_fam"/>
</dbReference>
<evidence type="ECO:0000313" key="8">
    <source>
        <dbReference type="EMBL" id="MPL98669.1"/>
    </source>
</evidence>
<dbReference type="PANTHER" id="PTHR38007:SF1">
    <property type="entry name" value="CRISPR SYSTEM CMS PROTEIN CSM5"/>
    <property type="match status" value="1"/>
</dbReference>
<gene>
    <name evidence="8" type="ORF">SDC9_44876</name>
</gene>
<organism evidence="8">
    <name type="scientific">bioreactor metagenome</name>
    <dbReference type="NCBI Taxonomy" id="1076179"/>
    <lineage>
        <taxon>unclassified sequences</taxon>
        <taxon>metagenomes</taxon>
        <taxon>ecological metagenomes</taxon>
    </lineage>
</organism>
<comment type="similarity">
    <text evidence="2">Belongs to the CRISPR-associated Csm5 family.</text>
</comment>
<accession>A0A644W4J4</accession>
<sequence>MTRYRLAIRPLTAVHIGCGESLTPLEYTFRKNKQGEDIFVRFRPETLVQGLNKEKKALFSSLAAGKDILALRKFLAENLSYDSILYTARVTSEFLKEFAVRSESEANSLEIEAEYRPAGQKFPVLPGSSIKGAFRTAILNQRIKKKRIKGGEFSLDPRSRYDTDLQRWGLDFGVPNDDPFRAISIGDCPFPPQDNQLISRMLQYKPNRQGVGSFDSISIHAEVIAGELSGGSAQGVTDFLIVEELENFRALEYGALKFKAHRKILDTPISSQELLDSCDSFYGKAFDDEFNKFFLNAPDDSLYRSAQNLADLVDSLKSSNEHLVRIGRWSHVESVTLEDPFRRPFGRRGYGKTRTLLEYEGAYFPMGWCAFRLEKED</sequence>
<dbReference type="PANTHER" id="PTHR38007">
    <property type="entry name" value="CRISPR SYSTEM CMS PROTEIN CSM5"/>
    <property type="match status" value="1"/>
</dbReference>
<proteinExistence type="inferred from homology"/>
<keyword evidence="5" id="KW-0051">Antiviral defense</keyword>
<reference evidence="8" key="1">
    <citation type="submission" date="2019-08" db="EMBL/GenBank/DDBJ databases">
        <authorList>
            <person name="Kucharzyk K."/>
            <person name="Murdoch R.W."/>
            <person name="Higgins S."/>
            <person name="Loffler F."/>
        </authorList>
    </citation>
    <scope>NUCLEOTIDE SEQUENCE</scope>
</reference>
<dbReference type="GO" id="GO:0003723">
    <property type="term" value="F:RNA binding"/>
    <property type="evidence" value="ECO:0007669"/>
    <property type="project" value="UniProtKB-KW"/>
</dbReference>
<evidence type="ECO:0000256" key="3">
    <source>
        <dbReference type="ARBA" id="ARBA00016113"/>
    </source>
</evidence>
<evidence type="ECO:0000256" key="6">
    <source>
        <dbReference type="ARBA" id="ARBA00031720"/>
    </source>
</evidence>
<dbReference type="EMBL" id="VSSQ01000621">
    <property type="protein sequence ID" value="MPL98669.1"/>
    <property type="molecule type" value="Genomic_DNA"/>
</dbReference>
<comment type="caution">
    <text evidence="8">The sequence shown here is derived from an EMBL/GenBank/DDBJ whole genome shotgun (WGS) entry which is preliminary data.</text>
</comment>
<comment type="function">
    <text evidence="1">This subunit might be involved in maturation of a crRNA intermediate to its mature form.</text>
</comment>
<feature type="domain" description="CRISPR type III-associated protein" evidence="7">
    <location>
        <begin position="9"/>
        <end position="242"/>
    </location>
</feature>
<protein>
    <recommendedName>
        <fullName evidence="3">CRISPR system Cms protein Csm5</fullName>
    </recommendedName>
    <alternativeName>
        <fullName evidence="6">CRISPR type III A-associated protein Csm5</fullName>
    </alternativeName>
</protein>
<evidence type="ECO:0000256" key="2">
    <source>
        <dbReference type="ARBA" id="ARBA00006680"/>
    </source>
</evidence>
<dbReference type="GO" id="GO:0051607">
    <property type="term" value="P:defense response to virus"/>
    <property type="evidence" value="ECO:0007669"/>
    <property type="project" value="UniProtKB-KW"/>
</dbReference>
<evidence type="ECO:0000256" key="5">
    <source>
        <dbReference type="ARBA" id="ARBA00023118"/>
    </source>
</evidence>